<dbReference type="Proteomes" id="UP000315400">
    <property type="component" value="Unassembled WGS sequence"/>
</dbReference>
<evidence type="ECO:0000313" key="6">
    <source>
        <dbReference type="Proteomes" id="UP000315400"/>
    </source>
</evidence>
<reference evidence="5 6" key="1">
    <citation type="submission" date="2019-06" db="EMBL/GenBank/DDBJ databases">
        <title>Metagenome assembled Genome of Spiribacter salinus SL48-SHIP from the microbial mat of Salt Lake 48 (Novosibirsk region, Russia).</title>
        <authorList>
            <person name="Shipova A."/>
            <person name="Rozanov A.S."/>
            <person name="Bryanskaya A.V."/>
            <person name="Peltek S.E."/>
        </authorList>
    </citation>
    <scope>NUCLEOTIDE SEQUENCE [LARGE SCALE GENOMIC DNA]</scope>
    <source>
        <strain evidence="5">SL48-SHIP-2</strain>
    </source>
</reference>
<protein>
    <recommendedName>
        <fullName evidence="2">tRNA threonylcarbamoyladenosine biosynthesis protein TsaB</fullName>
    </recommendedName>
    <alternativeName>
        <fullName evidence="3">t(6)A37 threonylcarbamoyladenosine biosynthesis protein TsaB</fullName>
    </alternativeName>
</protein>
<comment type="similarity">
    <text evidence="1">Belongs to the KAE1 / TsaD family. TsaB subfamily.</text>
</comment>
<keyword evidence="5" id="KW-0808">Transferase</keyword>
<evidence type="ECO:0000256" key="3">
    <source>
        <dbReference type="ARBA" id="ARBA00032446"/>
    </source>
</evidence>
<proteinExistence type="inferred from homology"/>
<comment type="caution">
    <text evidence="5">The sequence shown here is derived from an EMBL/GenBank/DDBJ whole genome shotgun (WGS) entry which is preliminary data.</text>
</comment>
<evidence type="ECO:0000313" key="5">
    <source>
        <dbReference type="EMBL" id="TQF01014.1"/>
    </source>
</evidence>
<dbReference type="SUPFAM" id="SSF53067">
    <property type="entry name" value="Actin-like ATPase domain"/>
    <property type="match status" value="2"/>
</dbReference>
<dbReference type="InterPro" id="IPR000905">
    <property type="entry name" value="Gcp-like_dom"/>
</dbReference>
<dbReference type="EMBL" id="VIFK01000001">
    <property type="protein sequence ID" value="TQF01014.1"/>
    <property type="molecule type" value="Genomic_DNA"/>
</dbReference>
<feature type="domain" description="Gcp-like" evidence="4">
    <location>
        <begin position="40"/>
        <end position="136"/>
    </location>
</feature>
<organism evidence="5 6">
    <name type="scientific">Spiribacter salinus</name>
    <dbReference type="NCBI Taxonomy" id="1335746"/>
    <lineage>
        <taxon>Bacteria</taxon>
        <taxon>Pseudomonadati</taxon>
        <taxon>Pseudomonadota</taxon>
        <taxon>Gammaproteobacteria</taxon>
        <taxon>Chromatiales</taxon>
        <taxon>Ectothiorhodospiraceae</taxon>
        <taxon>Spiribacter</taxon>
    </lineage>
</organism>
<sequence length="231" mass="23507">MSNPPVLIGVDASTGASSVALAIGDQVLARQQAGVRATAGWLLDSASALLAEAGLARNAIDAVVAARGPGGFTGVRISVGVAQGLALGLDRPAIGVSSLEVLAHTAWVQAPAAAGFLAVLDARMGEVYTAAFERVDASGSQPQLAVYRHEALMDPAAVPVCAPGWWVAGSGLVAYPMLHRCGPAGAQARCVPEMRTVMPVAQARFAAGERTAGAALQPVYLRHRVAERPSA</sequence>
<evidence type="ECO:0000256" key="2">
    <source>
        <dbReference type="ARBA" id="ARBA00019012"/>
    </source>
</evidence>
<dbReference type="Pfam" id="PF00814">
    <property type="entry name" value="TsaD"/>
    <property type="match status" value="1"/>
</dbReference>
<dbReference type="GO" id="GO:0016740">
    <property type="term" value="F:transferase activity"/>
    <property type="evidence" value="ECO:0007669"/>
    <property type="project" value="UniProtKB-KW"/>
</dbReference>
<accession>A0A540VY33</accession>
<name>A0A540VY33_9GAMM</name>
<dbReference type="InterPro" id="IPR022496">
    <property type="entry name" value="T6A_TsaB"/>
</dbReference>
<dbReference type="STRING" id="1260251.SPISAL_06130"/>
<dbReference type="Gene3D" id="3.30.420.40">
    <property type="match status" value="2"/>
</dbReference>
<evidence type="ECO:0000259" key="4">
    <source>
        <dbReference type="Pfam" id="PF00814"/>
    </source>
</evidence>
<dbReference type="AlphaFoldDB" id="A0A540VY33"/>
<evidence type="ECO:0000256" key="1">
    <source>
        <dbReference type="ARBA" id="ARBA00010493"/>
    </source>
</evidence>
<dbReference type="InterPro" id="IPR043129">
    <property type="entry name" value="ATPase_NBD"/>
</dbReference>
<dbReference type="GO" id="GO:0002949">
    <property type="term" value="P:tRNA threonylcarbamoyladenosine modification"/>
    <property type="evidence" value="ECO:0007669"/>
    <property type="project" value="InterPro"/>
</dbReference>
<gene>
    <name evidence="5" type="primary">tsaB</name>
    <name evidence="5" type="ORF">FKY71_00075</name>
</gene>
<dbReference type="NCBIfam" id="TIGR03725">
    <property type="entry name" value="T6A_YeaZ"/>
    <property type="match status" value="1"/>
</dbReference>